<sequence>MALKQRLAAVAAIGALAALSTSVFAAPVKYDIYSGGQRAVDTRDVYTDGARISNRDVYTDGARVTGSRDVYSDGARVTDRRDAFSDGA</sequence>
<evidence type="ECO:0000313" key="3">
    <source>
        <dbReference type="Proteomes" id="UP000234341"/>
    </source>
</evidence>
<gene>
    <name evidence="2" type="ORF">CYJ10_19485</name>
</gene>
<comment type="caution">
    <text evidence="2">The sequence shown here is derived from an EMBL/GenBank/DDBJ whole genome shotgun (WGS) entry which is preliminary data.</text>
</comment>
<dbReference type="OrthoDB" id="8966755at2"/>
<dbReference type="EMBL" id="PJRP01000009">
    <property type="protein sequence ID" value="PLP98960.1"/>
    <property type="molecule type" value="Genomic_DNA"/>
</dbReference>
<proteinExistence type="predicted"/>
<evidence type="ECO:0000256" key="1">
    <source>
        <dbReference type="SAM" id="SignalP"/>
    </source>
</evidence>
<protein>
    <recommendedName>
        <fullName evidence="4">Copper resistance protein CopQ</fullName>
    </recommendedName>
</protein>
<evidence type="ECO:0000313" key="2">
    <source>
        <dbReference type="EMBL" id="PLP98960.1"/>
    </source>
</evidence>
<reference evidence="2 3" key="1">
    <citation type="submission" date="2017-12" db="EMBL/GenBank/DDBJ databases">
        <title>Genome sequence of the active heterotrophic nitrifier-denitrifier, Cupriavidus pauculus UM1.</title>
        <authorList>
            <person name="Putonti C."/>
            <person name="Castignetti D."/>
        </authorList>
    </citation>
    <scope>NUCLEOTIDE SEQUENCE [LARGE SCALE GENOMIC DNA]</scope>
    <source>
        <strain evidence="2 3">UM1</strain>
    </source>
</reference>
<organism evidence="2 3">
    <name type="scientific">Cupriavidus pauculus</name>
    <dbReference type="NCBI Taxonomy" id="82633"/>
    <lineage>
        <taxon>Bacteria</taxon>
        <taxon>Pseudomonadati</taxon>
        <taxon>Pseudomonadota</taxon>
        <taxon>Betaproteobacteria</taxon>
        <taxon>Burkholderiales</taxon>
        <taxon>Burkholderiaceae</taxon>
        <taxon>Cupriavidus</taxon>
    </lineage>
</organism>
<name>A0A2N5C9R0_9BURK</name>
<feature type="signal peptide" evidence="1">
    <location>
        <begin position="1"/>
        <end position="25"/>
    </location>
</feature>
<accession>A0A2N5C9R0</accession>
<keyword evidence="1" id="KW-0732">Signal</keyword>
<dbReference type="RefSeq" id="WP_101683108.1">
    <property type="nucleotide sequence ID" value="NZ_PJRP01000009.1"/>
</dbReference>
<evidence type="ECO:0008006" key="4">
    <source>
        <dbReference type="Google" id="ProtNLM"/>
    </source>
</evidence>
<dbReference type="AlphaFoldDB" id="A0A2N5C9R0"/>
<feature type="chain" id="PRO_5014924271" description="Copper resistance protein CopQ" evidence="1">
    <location>
        <begin position="26"/>
        <end position="88"/>
    </location>
</feature>
<dbReference type="Proteomes" id="UP000234341">
    <property type="component" value="Unassembled WGS sequence"/>
</dbReference>